<evidence type="ECO:0000256" key="1">
    <source>
        <dbReference type="SAM" id="MobiDB-lite"/>
    </source>
</evidence>
<dbReference type="Proteomes" id="UP001465976">
    <property type="component" value="Unassembled WGS sequence"/>
</dbReference>
<dbReference type="EMBL" id="JBAHYK010000364">
    <property type="protein sequence ID" value="KAL0574796.1"/>
    <property type="molecule type" value="Genomic_DNA"/>
</dbReference>
<organism evidence="2 3">
    <name type="scientific">Marasmius crinis-equi</name>
    <dbReference type="NCBI Taxonomy" id="585013"/>
    <lineage>
        <taxon>Eukaryota</taxon>
        <taxon>Fungi</taxon>
        <taxon>Dikarya</taxon>
        <taxon>Basidiomycota</taxon>
        <taxon>Agaricomycotina</taxon>
        <taxon>Agaricomycetes</taxon>
        <taxon>Agaricomycetidae</taxon>
        <taxon>Agaricales</taxon>
        <taxon>Marasmiineae</taxon>
        <taxon>Marasmiaceae</taxon>
        <taxon>Marasmius</taxon>
    </lineage>
</organism>
<name>A0ABR3FHY3_9AGAR</name>
<feature type="compositionally biased region" description="Low complexity" evidence="1">
    <location>
        <begin position="22"/>
        <end position="37"/>
    </location>
</feature>
<accession>A0ABR3FHY3</accession>
<feature type="compositionally biased region" description="Polar residues" evidence="1">
    <location>
        <begin position="1"/>
        <end position="21"/>
    </location>
</feature>
<sequence>MVLTRSQAARARTQQLGQLDQPTAGRTTGNRATATPRSSPRKRTSASTPKPKARATAERKSNAKKGKGRAEAKGKAPECAPSEPVVSTPERPFGRGWPQTPRAPRKSGGPSLKPDFPAHLSPHPSIEGAPLLISVEDINDGKSSPVQHRRFDVENLTFVTVPSDDGTSTNASTVVLSDPVDTVRRQRPSQFLSPRDIAAGIPGMWTRSPGESSRRLVVVPEERGAQEERLRGLGNQVQYNRIFQEQYDRMLLGREACMQRHEEFMRANELPMSEDVMEV</sequence>
<evidence type="ECO:0000313" key="3">
    <source>
        <dbReference type="Proteomes" id="UP001465976"/>
    </source>
</evidence>
<feature type="region of interest" description="Disordered" evidence="1">
    <location>
        <begin position="1"/>
        <end position="125"/>
    </location>
</feature>
<comment type="caution">
    <text evidence="2">The sequence shown here is derived from an EMBL/GenBank/DDBJ whole genome shotgun (WGS) entry which is preliminary data.</text>
</comment>
<gene>
    <name evidence="2" type="ORF">V5O48_007169</name>
</gene>
<keyword evidence="3" id="KW-1185">Reference proteome</keyword>
<proteinExistence type="predicted"/>
<evidence type="ECO:0000313" key="2">
    <source>
        <dbReference type="EMBL" id="KAL0574796.1"/>
    </source>
</evidence>
<reference evidence="2 3" key="1">
    <citation type="submission" date="2024-02" db="EMBL/GenBank/DDBJ databases">
        <title>A draft genome for the cacao thread blight pathogen Marasmius crinis-equi.</title>
        <authorList>
            <person name="Cohen S.P."/>
            <person name="Baruah I.K."/>
            <person name="Amoako-Attah I."/>
            <person name="Bukari Y."/>
            <person name="Meinhardt L.W."/>
            <person name="Bailey B.A."/>
        </authorList>
    </citation>
    <scope>NUCLEOTIDE SEQUENCE [LARGE SCALE GENOMIC DNA]</scope>
    <source>
        <strain evidence="2 3">GH-76</strain>
    </source>
</reference>
<protein>
    <submittedName>
        <fullName evidence="2">Uncharacterized protein</fullName>
    </submittedName>
</protein>